<name>A0A559MCX5_9HELO</name>
<dbReference type="PANTHER" id="PTHR12203">
    <property type="entry name" value="KDEL LYS-ASP-GLU-LEU CONTAINING - RELATED"/>
    <property type="match status" value="1"/>
</dbReference>
<dbReference type="PANTHER" id="PTHR12203:SF35">
    <property type="entry name" value="PROTEIN O-GLUCOSYLTRANSFERASE 1"/>
    <property type="match status" value="1"/>
</dbReference>
<dbReference type="EMBL" id="QGML01000755">
    <property type="protein sequence ID" value="TVY90763.1"/>
    <property type="molecule type" value="Genomic_DNA"/>
</dbReference>
<evidence type="ECO:0000313" key="6">
    <source>
        <dbReference type="Proteomes" id="UP000315522"/>
    </source>
</evidence>
<dbReference type="InterPro" id="IPR006598">
    <property type="entry name" value="CAP10"/>
</dbReference>
<evidence type="ECO:0000259" key="4">
    <source>
        <dbReference type="SMART" id="SM00672"/>
    </source>
</evidence>
<feature type="transmembrane region" description="Helical" evidence="3">
    <location>
        <begin position="273"/>
        <end position="290"/>
    </location>
</feature>
<reference evidence="5 6" key="1">
    <citation type="submission" date="2018-05" db="EMBL/GenBank/DDBJ databases">
        <title>Genome sequencing and assembly of the regulated plant pathogen Lachnellula willkommii and related sister species for the development of diagnostic species identification markers.</title>
        <authorList>
            <person name="Giroux E."/>
            <person name="Bilodeau G."/>
        </authorList>
    </citation>
    <scope>NUCLEOTIDE SEQUENCE [LARGE SCALE GENOMIC DNA]</scope>
    <source>
        <strain evidence="5 6">CBS 172.35</strain>
    </source>
</reference>
<dbReference type="Pfam" id="PF05686">
    <property type="entry name" value="Glyco_transf_90"/>
    <property type="match status" value="1"/>
</dbReference>
<proteinExistence type="inferred from homology"/>
<dbReference type="AlphaFoldDB" id="A0A559MCX5"/>
<accession>A0A559MCX5</accession>
<feature type="transmembrane region" description="Helical" evidence="3">
    <location>
        <begin position="302"/>
        <end position="321"/>
    </location>
</feature>
<protein>
    <submittedName>
        <fullName evidence="5">Beta-1,2-xylosyltransferase</fullName>
    </submittedName>
</protein>
<organism evidence="5 6">
    <name type="scientific">Lachnellula willkommii</name>
    <dbReference type="NCBI Taxonomy" id="215461"/>
    <lineage>
        <taxon>Eukaryota</taxon>
        <taxon>Fungi</taxon>
        <taxon>Dikarya</taxon>
        <taxon>Ascomycota</taxon>
        <taxon>Pezizomycotina</taxon>
        <taxon>Leotiomycetes</taxon>
        <taxon>Helotiales</taxon>
        <taxon>Lachnaceae</taxon>
        <taxon>Lachnellula</taxon>
    </lineage>
</organism>
<keyword evidence="3" id="KW-1133">Transmembrane helix</keyword>
<comment type="caution">
    <text evidence="5">The sequence shown here is derived from an EMBL/GenBank/DDBJ whole genome shotgun (WGS) entry which is preliminary data.</text>
</comment>
<dbReference type="SMART" id="SM00672">
    <property type="entry name" value="CAP10"/>
    <property type="match status" value="1"/>
</dbReference>
<feature type="transmembrane region" description="Helical" evidence="3">
    <location>
        <begin position="137"/>
        <end position="155"/>
    </location>
</feature>
<feature type="transmembrane region" description="Helical" evidence="3">
    <location>
        <begin position="248"/>
        <end position="266"/>
    </location>
</feature>
<sequence>MQAAKTYTELWTTNGSSACDATSIYSRWNFDKTSAIERPFHLSIGILLLSGVFWTSFGWLSKDRKRRYGPAESILPIPRFEGSLLHEPAQTNIRRLIEYIFLPFLLSLYEATSDNGLSSQQSNTAVSKTARSSAMRYALLVGVFTVSAFASVSTSTQRSTYICPVTSYGSKFVPVSQFLGLFLDTSIIIGLSTVAQDGFESSKPKLLLGRLAFISAGALSIQAGLFILKNPEHMIWSFHLDSRIISDLLFATVFGSSFLASVVYLMSELRPSIPITVATCVSIYTYHFSTHTTEFWPSPSRSTVVLSSIAFLSMAGIVRLWREASRSQRSMSLNGTCSRYLMVLFVFMSVLFLAKKSPLILHPSKLSRHPIDYLMSNAQHTSDQWRKQAATSQSLEEAVYEYQSRYGVPPPPNFDKWYEYATARGSLIIDDFEQINNDLLPFWAIEPAKIREMTAHMLERTWTDAGGLRIANGSSQLTPHVVPTHRWSLEGTSSIIKKFAQWLPDMDIAMNINDECRVAVPWRTMEDLKNRGTVARRQLNESKNFQPFNTNTHQLWPDTYMQAEPPYSPQTFSEYFAEASIASSFTKYGIIGCPPKSPSLRTSWWNKGLFCADCTSPHTLGPFLSNWTLSGSLCHQPDLENLHGFHLSPSSFKPTTSLFPIFSQSKMPGFSDIVFPSPWNYVDKVTFDSSKNMAFSEKEKSVFWRGGTSEGYAAADNWEGMQRQRFVHLANYAQGSTKLNLILPNNAQGTDYSYRSIPLSSVLSATNIDVSFVGVPVRCYDKECAAQAREFYFNTSTVDFQEHWKYKYLFDFDGAGFSGRFLPFLESSSLVFRAASFRQWFEERLTAWKDYVPVDTRLHDVWSLLAYFGGLGKNGEYAHEKEAGRIADEGRDWAAKVLRKEDMEIYMFRLLLEWGRIVDDRRNELGFVLPPK</sequence>
<feature type="transmembrane region" description="Helical" evidence="3">
    <location>
        <begin position="333"/>
        <end position="354"/>
    </location>
</feature>
<evidence type="ECO:0000256" key="2">
    <source>
        <dbReference type="ARBA" id="ARBA00022679"/>
    </source>
</evidence>
<dbReference type="InterPro" id="IPR051091">
    <property type="entry name" value="O-Glucosyltr/Glycosyltrsf_90"/>
</dbReference>
<keyword evidence="3" id="KW-0812">Transmembrane</keyword>
<dbReference type="Proteomes" id="UP000315522">
    <property type="component" value="Unassembled WGS sequence"/>
</dbReference>
<keyword evidence="6" id="KW-1185">Reference proteome</keyword>
<evidence type="ECO:0000256" key="3">
    <source>
        <dbReference type="SAM" id="Phobius"/>
    </source>
</evidence>
<dbReference type="GO" id="GO:0016740">
    <property type="term" value="F:transferase activity"/>
    <property type="evidence" value="ECO:0007669"/>
    <property type="project" value="UniProtKB-KW"/>
</dbReference>
<comment type="similarity">
    <text evidence="1">Belongs to the glycosyltransferase 90 family.</text>
</comment>
<feature type="transmembrane region" description="Helical" evidence="3">
    <location>
        <begin position="207"/>
        <end position="228"/>
    </location>
</feature>
<keyword evidence="3" id="KW-0472">Membrane</keyword>
<evidence type="ECO:0000256" key="1">
    <source>
        <dbReference type="ARBA" id="ARBA00010118"/>
    </source>
</evidence>
<gene>
    <name evidence="5" type="primary">CXT1_2</name>
    <name evidence="5" type="ORF">LAWI1_G004509</name>
</gene>
<feature type="domain" description="Glycosyl transferase CAP10" evidence="4">
    <location>
        <begin position="635"/>
        <end position="914"/>
    </location>
</feature>
<evidence type="ECO:0000313" key="5">
    <source>
        <dbReference type="EMBL" id="TVY90763.1"/>
    </source>
</evidence>
<feature type="transmembrane region" description="Helical" evidence="3">
    <location>
        <begin position="40"/>
        <end position="60"/>
    </location>
</feature>
<feature type="transmembrane region" description="Helical" evidence="3">
    <location>
        <begin position="175"/>
        <end position="195"/>
    </location>
</feature>
<keyword evidence="2 5" id="KW-0808">Transferase</keyword>